<dbReference type="EMBL" id="CABPRJ010001426">
    <property type="protein sequence ID" value="VVC35477.1"/>
    <property type="molecule type" value="Genomic_DNA"/>
</dbReference>
<dbReference type="OrthoDB" id="6607069at2759"/>
<proteinExistence type="predicted"/>
<evidence type="ECO:0000313" key="2">
    <source>
        <dbReference type="Proteomes" id="UP000325440"/>
    </source>
</evidence>
<protein>
    <submittedName>
        <fullName evidence="1">Uncharacterized protein</fullName>
    </submittedName>
</protein>
<organism evidence="1 2">
    <name type="scientific">Cinara cedri</name>
    <dbReference type="NCBI Taxonomy" id="506608"/>
    <lineage>
        <taxon>Eukaryota</taxon>
        <taxon>Metazoa</taxon>
        <taxon>Ecdysozoa</taxon>
        <taxon>Arthropoda</taxon>
        <taxon>Hexapoda</taxon>
        <taxon>Insecta</taxon>
        <taxon>Pterygota</taxon>
        <taxon>Neoptera</taxon>
        <taxon>Paraneoptera</taxon>
        <taxon>Hemiptera</taxon>
        <taxon>Sternorrhyncha</taxon>
        <taxon>Aphidomorpha</taxon>
        <taxon>Aphidoidea</taxon>
        <taxon>Aphididae</taxon>
        <taxon>Lachninae</taxon>
        <taxon>Cinara</taxon>
    </lineage>
</organism>
<gene>
    <name evidence="1" type="ORF">CINCED_3A006020</name>
</gene>
<name>A0A5E4MT59_9HEMI</name>
<dbReference type="Gene3D" id="2.20.25.240">
    <property type="match status" value="1"/>
</dbReference>
<sequence length="239" mass="27720">MSCLKMVQSKRGKPAVIYQRYFYTQLKILNNHNIVFMCPKKNCYASIKTDPHLYSVIEQRGEHKEPQLTNLQIENYEIKNIARNNKAKKKHTVRENISTKQTAENFNMPIKMEYESVSSTEMNINCPQEEQIHQETTPTKKKNKTILPKKNIELEPGHGGANITETLSIMRTIAENRNNISEKDECDIYGEYVGKKLKSFDKRTRAILQNQINNLIFNMEMNPPIVQPPNVMYLTPANS</sequence>
<accession>A0A5E4MT59</accession>
<keyword evidence="2" id="KW-1185">Reference proteome</keyword>
<dbReference type="Proteomes" id="UP000325440">
    <property type="component" value="Unassembled WGS sequence"/>
</dbReference>
<reference evidence="1 2" key="1">
    <citation type="submission" date="2019-08" db="EMBL/GenBank/DDBJ databases">
        <authorList>
            <person name="Alioto T."/>
            <person name="Alioto T."/>
            <person name="Gomez Garrido J."/>
        </authorList>
    </citation>
    <scope>NUCLEOTIDE SEQUENCE [LARGE SCALE GENOMIC DNA]</scope>
</reference>
<dbReference type="AlphaFoldDB" id="A0A5E4MT59"/>
<evidence type="ECO:0000313" key="1">
    <source>
        <dbReference type="EMBL" id="VVC35477.1"/>
    </source>
</evidence>